<accession>A0ABW2RJP6</accession>
<proteinExistence type="predicted"/>
<gene>
    <name evidence="1" type="ORF">ACFQNG_08595</name>
</gene>
<dbReference type="RefSeq" id="WP_379864508.1">
    <property type="nucleotide sequence ID" value="NZ_JBHTBW010000021.1"/>
</dbReference>
<dbReference type="Pfam" id="PF06014">
    <property type="entry name" value="YqgQ-like"/>
    <property type="match status" value="1"/>
</dbReference>
<keyword evidence="2" id="KW-1185">Reference proteome</keyword>
<evidence type="ECO:0000313" key="2">
    <source>
        <dbReference type="Proteomes" id="UP001596500"/>
    </source>
</evidence>
<dbReference type="Gene3D" id="1.10.287.760">
    <property type="entry name" value="YqgQ-like"/>
    <property type="match status" value="1"/>
</dbReference>
<dbReference type="InterPro" id="IPR009256">
    <property type="entry name" value="YqgQ-like"/>
</dbReference>
<comment type="caution">
    <text evidence="1">The sequence shown here is derived from an EMBL/GenBank/DDBJ whole genome shotgun (WGS) entry which is preliminary data.</text>
</comment>
<dbReference type="InterPro" id="IPR023164">
    <property type="entry name" value="YqgQ-like_sf"/>
</dbReference>
<protein>
    <submittedName>
        <fullName evidence="1">YqgQ family protein</fullName>
    </submittedName>
</protein>
<dbReference type="EMBL" id="JBHTBW010000021">
    <property type="protein sequence ID" value="MFC7441214.1"/>
    <property type="molecule type" value="Genomic_DNA"/>
</dbReference>
<organism evidence="1 2">
    <name type="scientific">Laceyella putida</name>
    <dbReference type="NCBI Taxonomy" id="110101"/>
    <lineage>
        <taxon>Bacteria</taxon>
        <taxon>Bacillati</taxon>
        <taxon>Bacillota</taxon>
        <taxon>Bacilli</taxon>
        <taxon>Bacillales</taxon>
        <taxon>Thermoactinomycetaceae</taxon>
        <taxon>Laceyella</taxon>
    </lineage>
</organism>
<name>A0ABW2RJP6_9BACL</name>
<dbReference type="SUPFAM" id="SSF158379">
    <property type="entry name" value="YqgQ-like"/>
    <property type="match status" value="1"/>
</dbReference>
<evidence type="ECO:0000313" key="1">
    <source>
        <dbReference type="EMBL" id="MFC7441214.1"/>
    </source>
</evidence>
<sequence length="65" mass="7788">MQSIMDVRNLLKRFGTVIYTGDHVGDCELMLDELRELKELRMIDEETFRIAMMIVKSERNRIRLD</sequence>
<dbReference type="Proteomes" id="UP001596500">
    <property type="component" value="Unassembled WGS sequence"/>
</dbReference>
<reference evidence="2" key="1">
    <citation type="journal article" date="2019" name="Int. J. Syst. Evol. Microbiol.">
        <title>The Global Catalogue of Microorganisms (GCM) 10K type strain sequencing project: providing services to taxonomists for standard genome sequencing and annotation.</title>
        <authorList>
            <consortium name="The Broad Institute Genomics Platform"/>
            <consortium name="The Broad Institute Genome Sequencing Center for Infectious Disease"/>
            <person name="Wu L."/>
            <person name="Ma J."/>
        </authorList>
    </citation>
    <scope>NUCLEOTIDE SEQUENCE [LARGE SCALE GENOMIC DNA]</scope>
    <source>
        <strain evidence="2">CGMCC 1.12942</strain>
    </source>
</reference>